<keyword evidence="1" id="KW-0808">Transferase</keyword>
<dbReference type="NCBIfam" id="TIGR00254">
    <property type="entry name" value="GGDEF"/>
    <property type="match status" value="1"/>
</dbReference>
<dbReference type="PROSITE" id="PS50887">
    <property type="entry name" value="GGDEF"/>
    <property type="match status" value="1"/>
</dbReference>
<dbReference type="SUPFAM" id="SSF55073">
    <property type="entry name" value="Nucleotide cyclase"/>
    <property type="match status" value="1"/>
</dbReference>
<evidence type="ECO:0000313" key="1">
    <source>
        <dbReference type="EMBL" id="UNO50607.1"/>
    </source>
</evidence>
<dbReference type="OrthoDB" id="9762141at2"/>
<dbReference type="InterPro" id="IPR029787">
    <property type="entry name" value="Nucleotide_cyclase"/>
</dbReference>
<dbReference type="PROSITE" id="PS50112">
    <property type="entry name" value="PAS"/>
    <property type="match status" value="2"/>
</dbReference>
<dbReference type="SUPFAM" id="SSF55785">
    <property type="entry name" value="PYP-like sensor domain (PAS domain)"/>
    <property type="match status" value="2"/>
</dbReference>
<protein>
    <submittedName>
        <fullName evidence="1">Diguanylate cyclase</fullName>
        <ecNumber evidence="1">2.7.7.65</ecNumber>
    </submittedName>
</protein>
<accession>A0A9E6ZH52</accession>
<name>T0CGD4_ALIAG</name>
<dbReference type="InterPro" id="IPR052155">
    <property type="entry name" value="Biofilm_reg_signaling"/>
</dbReference>
<dbReference type="SMART" id="SM00267">
    <property type="entry name" value="GGDEF"/>
    <property type="match status" value="1"/>
</dbReference>
<dbReference type="KEGG" id="aaco:K1I37_09255"/>
<dbReference type="InterPro" id="IPR043128">
    <property type="entry name" value="Rev_trsase/Diguanyl_cyclase"/>
</dbReference>
<dbReference type="eggNOG" id="COG5001">
    <property type="taxonomic scope" value="Bacteria"/>
</dbReference>
<dbReference type="EC" id="2.7.7.65" evidence="1"/>
<dbReference type="PANTHER" id="PTHR44757:SF2">
    <property type="entry name" value="BIOFILM ARCHITECTURE MAINTENANCE PROTEIN MBAA"/>
    <property type="match status" value="1"/>
</dbReference>
<dbReference type="Pfam" id="PF00990">
    <property type="entry name" value="GGDEF"/>
    <property type="match status" value="1"/>
</dbReference>
<dbReference type="AlphaFoldDB" id="T0CGD4"/>
<dbReference type="NCBIfam" id="TIGR00229">
    <property type="entry name" value="sensory_box"/>
    <property type="match status" value="2"/>
</dbReference>
<dbReference type="Pfam" id="PF13426">
    <property type="entry name" value="PAS_9"/>
    <property type="match status" value="1"/>
</dbReference>
<dbReference type="Proteomes" id="UP000829401">
    <property type="component" value="Chromosome"/>
</dbReference>
<evidence type="ECO:0000313" key="2">
    <source>
        <dbReference type="Proteomes" id="UP000829401"/>
    </source>
</evidence>
<dbReference type="CDD" id="cd01949">
    <property type="entry name" value="GGDEF"/>
    <property type="match status" value="1"/>
</dbReference>
<dbReference type="Gene3D" id="3.30.70.270">
    <property type="match status" value="1"/>
</dbReference>
<dbReference type="SMART" id="SM00091">
    <property type="entry name" value="PAS"/>
    <property type="match status" value="2"/>
</dbReference>
<sequence length="417" mass="47116">MIENSDLFTRPGLFQSFYHRHPDGICLVDAEGHVMDANPSTTQISGYTYEELTQLSLRDLLGDPSSANVAYEREFAVPTKRLMRHKLGHAIHVRIAAIPLAPQLVPHENSNPGAFILFEDMTEEEEQRRRLLENQQRFLFISEESENIISSFSADGLFTYISPSVQALLGYAPEDVIGKKAADFNHPDDNEELQKFHLSIAPHQDTGRFTGRVRHKTGVYRWYETTVRYIRDEAGNIVEAIGVGRDITDRKQAEETVSYLAYHDALTDLPNRRMFLQHIGLVFKHAKQARHGLLFIDLDGFKDVNDTFGHDMGDLLLIEVGKRLTQTVGDRGMVARLGGDEFTILQTDIDNMDDWALFIEQIQHDVSKPVVIGDRTHTVYASVGAALYPIDGESVEALMRAADVAMYHAKYQGKKQT</sequence>
<proteinExistence type="predicted"/>
<dbReference type="InterPro" id="IPR000160">
    <property type="entry name" value="GGDEF_dom"/>
</dbReference>
<dbReference type="InterPro" id="IPR013655">
    <property type="entry name" value="PAS_fold_3"/>
</dbReference>
<reference evidence="2" key="1">
    <citation type="journal article" date="2022" name="G3 (Bethesda)">
        <title>Unveiling the complete genome sequence of Alicyclobacillus acidoterrestris DSM 3922T, a taint-producing strain.</title>
        <authorList>
            <person name="Leonardo I.C."/>
            <person name="Barreto Crespo M.T."/>
            <person name="Gaspar F.B."/>
        </authorList>
    </citation>
    <scope>NUCLEOTIDE SEQUENCE [LARGE SCALE GENOMIC DNA]</scope>
    <source>
        <strain evidence="2">DSM 3922</strain>
    </source>
</reference>
<dbReference type="Pfam" id="PF08447">
    <property type="entry name" value="PAS_3"/>
    <property type="match status" value="1"/>
</dbReference>
<dbReference type="InterPro" id="IPR035965">
    <property type="entry name" value="PAS-like_dom_sf"/>
</dbReference>
<organism evidence="1 2">
    <name type="scientific">Alicyclobacillus acidoterrestris (strain ATCC 49025 / DSM 3922 / CIP 106132 / NCIMB 13137 / GD3B)</name>
    <dbReference type="NCBI Taxonomy" id="1356854"/>
    <lineage>
        <taxon>Bacteria</taxon>
        <taxon>Bacillati</taxon>
        <taxon>Bacillota</taxon>
        <taxon>Bacilli</taxon>
        <taxon>Bacillales</taxon>
        <taxon>Alicyclobacillaceae</taxon>
        <taxon>Alicyclobacillus</taxon>
    </lineage>
</organism>
<keyword evidence="1" id="KW-0548">Nucleotidyltransferase</keyword>
<dbReference type="Gene3D" id="3.30.450.20">
    <property type="entry name" value="PAS domain"/>
    <property type="match status" value="2"/>
</dbReference>
<dbReference type="InterPro" id="IPR001610">
    <property type="entry name" value="PAC"/>
</dbReference>
<gene>
    <name evidence="1" type="ORF">K1I37_09255</name>
</gene>
<dbReference type="GO" id="GO:0052621">
    <property type="term" value="F:diguanylate cyclase activity"/>
    <property type="evidence" value="ECO:0007669"/>
    <property type="project" value="UniProtKB-EC"/>
</dbReference>
<dbReference type="CDD" id="cd00130">
    <property type="entry name" value="PAS"/>
    <property type="match status" value="2"/>
</dbReference>
<dbReference type="InterPro" id="IPR000700">
    <property type="entry name" value="PAS-assoc_C"/>
</dbReference>
<keyword evidence="2" id="KW-1185">Reference proteome</keyword>
<dbReference type="PROSITE" id="PS50113">
    <property type="entry name" value="PAC"/>
    <property type="match status" value="1"/>
</dbReference>
<dbReference type="STRING" id="1356854.N007_02995"/>
<dbReference type="PANTHER" id="PTHR44757">
    <property type="entry name" value="DIGUANYLATE CYCLASE DGCP"/>
    <property type="match status" value="1"/>
</dbReference>
<accession>T0CGD4</accession>
<dbReference type="RefSeq" id="WP_021295428.1">
    <property type="nucleotide sequence ID" value="NZ_AURB01000068.1"/>
</dbReference>
<dbReference type="EMBL" id="CP080467">
    <property type="protein sequence ID" value="UNO50607.1"/>
    <property type="molecule type" value="Genomic_DNA"/>
</dbReference>
<dbReference type="InterPro" id="IPR000014">
    <property type="entry name" value="PAS"/>
</dbReference>
<dbReference type="SMART" id="SM00086">
    <property type="entry name" value="PAC"/>
    <property type="match status" value="1"/>
</dbReference>